<feature type="transmembrane region" description="Helical" evidence="1">
    <location>
        <begin position="884"/>
        <end position="904"/>
    </location>
</feature>
<feature type="transmembrane region" description="Helical" evidence="1">
    <location>
        <begin position="528"/>
        <end position="550"/>
    </location>
</feature>
<comment type="caution">
    <text evidence="2">The sequence shown here is derived from an EMBL/GenBank/DDBJ whole genome shotgun (WGS) entry which is preliminary data.</text>
</comment>
<organism evidence="2">
    <name type="scientific">mine drainage metagenome</name>
    <dbReference type="NCBI Taxonomy" id="410659"/>
    <lineage>
        <taxon>unclassified sequences</taxon>
        <taxon>metagenomes</taxon>
        <taxon>ecological metagenomes</taxon>
    </lineage>
</organism>
<dbReference type="EMBL" id="AUZY01000848">
    <property type="protein sequence ID" value="EQD77212.1"/>
    <property type="molecule type" value="Genomic_DNA"/>
</dbReference>
<sequence>MRFTDLFIRRPVLATALNLIILLLGLRAWTAMTVEEYPQVTSTLITVTTAYPGADPATVQGFVTARLEQAIAQAPGIDYMTAVSAQGLSTETVYMKLNYNPNAAVAQILSKVQQVQNQLPPGTLSPVINETVGDQTALIYLSFYSKTLNEQEVNDYVLRVAQPMIQGEPGVGEAQIVPAGTGPSGNSYVLRVWLDPNRLAALNLSPADVVQALASNNYISTVGRTKSANISQTITAATSLDNVQAFKRLVVAQHGQTLIRLSDVGRVTLGAQNYNQAVYYNGTPAVFIGVFPSPGANSLTVAHGVHQAFARMKHSLPPGMRVAIPYDGSHFIVESVHEVMVTIAITLGIVVIVIFLFLGSMRSLMIPAVAIPLSIIGAGIFMSAAGYSINLLTLLAVVLAIGLVVDDAIIVVENIHRLMEEGHSGREAAILGARELAAPIVVMTTTLAAVFAPIGLTGGLTGTLFSQFAFTLVFAVAVSAIVALTLSPVLASRVLRPAKSHGFAHFTDDVFDRIRKNYMRSLEFVIEYRIAVAAMILVVLVAIPVFFLSIPGELAPTEDQGLLLVAATAPPTATLHYLNRYAEDIRKIFMSFPETNHVFQINGISLTGGAGNNASINGMKLVSWTKRSKTQMQLLPLLQAKLNGLTGVQAAAFQKPTLPGSPTGFPVQFVLTSSGSDLALDHWANVMIGKAMQSHLFLFLTKDLRYDNPQIQLRIRRNLAGTLGITMADLGQNLSPLLSGNYVNRFSLNGRSYKVIPQVANRFRVDPDLLSRYYIRAQSGTLIPLSTLVSVHTKVEPEFLPQFQQLNSATVEGVMAPGVTLGQALSYLRSLAHQILPRGFSYDYAGLSRQFMQQGNAFLVTFALAVILVYLLLAMQFESFRDPLIVMITVPMAISGALLFMYYGAATLNIYTEVGLVTLIGLITKQGILIVQFANVIQENEGLDRARAVQKASSIRLRPILMTTGAMVFGAFPLIFAVGPGAISRFDMGLVIAAGLSIGAVFSLYVVPVIYTFLATEKSRTPTDPPEDSAP</sequence>
<keyword evidence="1" id="KW-1133">Transmembrane helix</keyword>
<dbReference type="Gene3D" id="1.20.1640.10">
    <property type="entry name" value="Multidrug efflux transporter AcrB transmembrane domain"/>
    <property type="match status" value="2"/>
</dbReference>
<name>T1C5D4_9ZZZZ</name>
<feature type="transmembrane region" description="Helical" evidence="1">
    <location>
        <begin position="339"/>
        <end position="358"/>
    </location>
</feature>
<evidence type="ECO:0000256" key="1">
    <source>
        <dbReference type="SAM" id="Phobius"/>
    </source>
</evidence>
<dbReference type="Gene3D" id="3.30.2090.10">
    <property type="entry name" value="Multidrug efflux transporter AcrB TolC docking domain, DN and DC subdomains"/>
    <property type="match status" value="2"/>
</dbReference>
<feature type="transmembrane region" description="Helical" evidence="1">
    <location>
        <begin position="990"/>
        <end position="1014"/>
    </location>
</feature>
<gene>
    <name evidence="2" type="ORF">B1B_01191</name>
</gene>
<accession>T1C5D4</accession>
<dbReference type="Gene3D" id="3.30.70.1320">
    <property type="entry name" value="Multidrug efflux transporter AcrB pore domain like"/>
    <property type="match status" value="1"/>
</dbReference>
<dbReference type="SUPFAM" id="SSF82866">
    <property type="entry name" value="Multidrug efflux transporter AcrB transmembrane domain"/>
    <property type="match status" value="2"/>
</dbReference>
<feature type="transmembrane region" description="Helical" evidence="1">
    <location>
        <begin position="957"/>
        <end position="978"/>
    </location>
</feature>
<feature type="transmembrane region" description="Helical" evidence="1">
    <location>
        <begin position="436"/>
        <end position="456"/>
    </location>
</feature>
<feature type="transmembrane region" description="Helical" evidence="1">
    <location>
        <begin position="365"/>
        <end position="385"/>
    </location>
</feature>
<feature type="transmembrane region" description="Helical" evidence="1">
    <location>
        <begin position="916"/>
        <end position="937"/>
    </location>
</feature>
<dbReference type="SUPFAM" id="SSF82714">
    <property type="entry name" value="Multidrug efflux transporter AcrB TolC docking domain, DN and DC subdomains"/>
    <property type="match status" value="2"/>
</dbReference>
<dbReference type="SUPFAM" id="SSF82693">
    <property type="entry name" value="Multidrug efflux transporter AcrB pore domain, PN1, PN2, PC1 and PC2 subdomains"/>
    <property type="match status" value="3"/>
</dbReference>
<dbReference type="PRINTS" id="PR00702">
    <property type="entry name" value="ACRIFLAVINRP"/>
</dbReference>
<dbReference type="InterPro" id="IPR001036">
    <property type="entry name" value="Acrflvin-R"/>
</dbReference>
<keyword evidence="1" id="KW-0812">Transmembrane</keyword>
<keyword evidence="1" id="KW-0472">Membrane</keyword>
<dbReference type="PANTHER" id="PTHR32063:SF14">
    <property type="entry name" value="BLL4319 PROTEIN"/>
    <property type="match status" value="1"/>
</dbReference>
<dbReference type="GO" id="GO:0042910">
    <property type="term" value="F:xenobiotic transmembrane transporter activity"/>
    <property type="evidence" value="ECO:0007669"/>
    <property type="project" value="TreeGrafter"/>
</dbReference>
<protein>
    <submittedName>
        <fullName evidence="2">Multidrug resistance protein</fullName>
    </submittedName>
</protein>
<dbReference type="InterPro" id="IPR027463">
    <property type="entry name" value="AcrB_DN_DC_subdom"/>
</dbReference>
<reference evidence="2" key="2">
    <citation type="journal article" date="2014" name="ISME J.">
        <title>Microbial stratification in low pH oxic and suboxic macroscopic growths along an acid mine drainage.</title>
        <authorList>
            <person name="Mendez-Garcia C."/>
            <person name="Mesa V."/>
            <person name="Sprenger R.R."/>
            <person name="Richter M."/>
            <person name="Diez M.S."/>
            <person name="Solano J."/>
            <person name="Bargiela R."/>
            <person name="Golyshina O.V."/>
            <person name="Manteca A."/>
            <person name="Ramos J.L."/>
            <person name="Gallego J.R."/>
            <person name="Llorente I."/>
            <person name="Martins Dos Santos V.A."/>
            <person name="Jensen O.N."/>
            <person name="Pelaez A.I."/>
            <person name="Sanchez J."/>
            <person name="Ferrer M."/>
        </authorList>
    </citation>
    <scope>NUCLEOTIDE SEQUENCE</scope>
</reference>
<dbReference type="Gene3D" id="3.30.70.1440">
    <property type="entry name" value="Multidrug efflux transporter AcrB pore domain"/>
    <property type="match status" value="1"/>
</dbReference>
<dbReference type="GO" id="GO:0005886">
    <property type="term" value="C:plasma membrane"/>
    <property type="evidence" value="ECO:0007669"/>
    <property type="project" value="TreeGrafter"/>
</dbReference>
<feature type="transmembrane region" description="Helical" evidence="1">
    <location>
        <begin position="857"/>
        <end position="877"/>
    </location>
</feature>
<evidence type="ECO:0000313" key="2">
    <source>
        <dbReference type="EMBL" id="EQD77212.1"/>
    </source>
</evidence>
<dbReference type="Gene3D" id="3.30.70.1430">
    <property type="entry name" value="Multidrug efflux transporter AcrB pore domain"/>
    <property type="match status" value="2"/>
</dbReference>
<dbReference type="AlphaFoldDB" id="T1C5D4"/>
<reference evidence="2" key="1">
    <citation type="submission" date="2013-08" db="EMBL/GenBank/DDBJ databases">
        <authorList>
            <person name="Mendez C."/>
            <person name="Richter M."/>
            <person name="Ferrer M."/>
            <person name="Sanchez J."/>
        </authorList>
    </citation>
    <scope>NUCLEOTIDE SEQUENCE</scope>
</reference>
<dbReference type="Pfam" id="PF00873">
    <property type="entry name" value="ACR_tran"/>
    <property type="match status" value="1"/>
</dbReference>
<dbReference type="PANTHER" id="PTHR32063">
    <property type="match status" value="1"/>
</dbReference>
<feature type="transmembrane region" description="Helical" evidence="1">
    <location>
        <begin position="468"/>
        <end position="491"/>
    </location>
</feature>
<feature type="transmembrane region" description="Helical" evidence="1">
    <location>
        <begin position="391"/>
        <end position="415"/>
    </location>
</feature>
<proteinExistence type="predicted"/>